<dbReference type="Proteomes" id="UP000037069">
    <property type="component" value="Unassembled WGS sequence"/>
</dbReference>
<comment type="caution">
    <text evidence="1">The sequence shown here is derived from an EMBL/GenBank/DDBJ whole genome shotgun (WGS) entry which is preliminary data.</text>
</comment>
<gene>
    <name evidence="1" type="ORF">FF38_05215</name>
</gene>
<keyword evidence="2" id="KW-1185">Reference proteome</keyword>
<reference evidence="1 2" key="1">
    <citation type="journal article" date="2015" name="Nat. Commun.">
        <title>Lucilia cuprina genome unlocks parasitic fly biology to underpin future interventions.</title>
        <authorList>
            <person name="Anstead C.A."/>
            <person name="Korhonen P.K."/>
            <person name="Young N.D."/>
            <person name="Hall R.S."/>
            <person name="Jex A.R."/>
            <person name="Murali S.C."/>
            <person name="Hughes D.S."/>
            <person name="Lee S.F."/>
            <person name="Perry T."/>
            <person name="Stroehlein A.J."/>
            <person name="Ansell B.R."/>
            <person name="Breugelmans B."/>
            <person name="Hofmann A."/>
            <person name="Qu J."/>
            <person name="Dugan S."/>
            <person name="Lee S.L."/>
            <person name="Chao H."/>
            <person name="Dinh H."/>
            <person name="Han Y."/>
            <person name="Doddapaneni H.V."/>
            <person name="Worley K.C."/>
            <person name="Muzny D.M."/>
            <person name="Ioannidis P."/>
            <person name="Waterhouse R.M."/>
            <person name="Zdobnov E.M."/>
            <person name="James P.J."/>
            <person name="Bagnall N.H."/>
            <person name="Kotze A.C."/>
            <person name="Gibbs R.A."/>
            <person name="Richards S."/>
            <person name="Batterham P."/>
            <person name="Gasser R.B."/>
        </authorList>
    </citation>
    <scope>NUCLEOTIDE SEQUENCE [LARGE SCALE GENOMIC DNA]</scope>
    <source>
        <strain evidence="1 2">LS</strain>
        <tissue evidence="1">Full body</tissue>
    </source>
</reference>
<proteinExistence type="predicted"/>
<dbReference type="EMBL" id="JRES01000634">
    <property type="protein sequence ID" value="KNC29727.1"/>
    <property type="molecule type" value="Genomic_DNA"/>
</dbReference>
<evidence type="ECO:0000313" key="1">
    <source>
        <dbReference type="EMBL" id="KNC29727.1"/>
    </source>
</evidence>
<accession>A0A0L0CBW0</accession>
<protein>
    <submittedName>
        <fullName evidence="1">Uncharacterized protein</fullName>
    </submittedName>
</protein>
<name>A0A0L0CBW0_LUCCU</name>
<sequence length="155" mass="17213">MSLGLNILLSKLIGDNSRDSTQDRVFPKNSVYSPVFLFGILIRFLMIKSEDSTLDGVATVTALEISTADPVLVILSVSTTMVPRDPNNGNSRQAASHYFFVQPIIEFLQAKTSPAGNWPLVASNYVVLWFDHMPNLSNESPRIHFISPVYSRGRL</sequence>
<dbReference type="AlphaFoldDB" id="A0A0L0CBW0"/>
<evidence type="ECO:0000313" key="2">
    <source>
        <dbReference type="Proteomes" id="UP000037069"/>
    </source>
</evidence>
<organism evidence="1 2">
    <name type="scientific">Lucilia cuprina</name>
    <name type="common">Green bottle fly</name>
    <name type="synonym">Australian sheep blowfly</name>
    <dbReference type="NCBI Taxonomy" id="7375"/>
    <lineage>
        <taxon>Eukaryota</taxon>
        <taxon>Metazoa</taxon>
        <taxon>Ecdysozoa</taxon>
        <taxon>Arthropoda</taxon>
        <taxon>Hexapoda</taxon>
        <taxon>Insecta</taxon>
        <taxon>Pterygota</taxon>
        <taxon>Neoptera</taxon>
        <taxon>Endopterygota</taxon>
        <taxon>Diptera</taxon>
        <taxon>Brachycera</taxon>
        <taxon>Muscomorpha</taxon>
        <taxon>Oestroidea</taxon>
        <taxon>Calliphoridae</taxon>
        <taxon>Luciliinae</taxon>
        <taxon>Lucilia</taxon>
    </lineage>
</organism>